<organism evidence="3 4">
    <name type="scientific">Blautia hansenii DSM 20583</name>
    <dbReference type="NCBI Taxonomy" id="537007"/>
    <lineage>
        <taxon>Bacteria</taxon>
        <taxon>Bacillati</taxon>
        <taxon>Bacillota</taxon>
        <taxon>Clostridia</taxon>
        <taxon>Lachnospirales</taxon>
        <taxon>Lachnospiraceae</taxon>
        <taxon>Blautia</taxon>
    </lineage>
</organism>
<feature type="transmembrane region" description="Helical" evidence="1">
    <location>
        <begin position="20"/>
        <end position="41"/>
    </location>
</feature>
<evidence type="ECO:0000313" key="4">
    <source>
        <dbReference type="Proteomes" id="UP000003755"/>
    </source>
</evidence>
<evidence type="ECO:0000256" key="1">
    <source>
        <dbReference type="SAM" id="Phobius"/>
    </source>
</evidence>
<evidence type="ECO:0000313" key="3">
    <source>
        <dbReference type="EMBL" id="EEX22736.1"/>
    </source>
</evidence>
<feature type="domain" description="PLD phosphodiesterase" evidence="2">
    <location>
        <begin position="168"/>
        <end position="195"/>
    </location>
</feature>
<keyword evidence="1" id="KW-0812">Transmembrane</keyword>
<dbReference type="KEGG" id="bhan:CGC63_06200"/>
<protein>
    <submittedName>
        <fullName evidence="3">Phospholipase D domain protein</fullName>
        <ecNumber evidence="3">3.1.-.-</ecNumber>
    </submittedName>
</protein>
<dbReference type="SUPFAM" id="SSF56024">
    <property type="entry name" value="Phospholipase D/nuclease"/>
    <property type="match status" value="2"/>
</dbReference>
<dbReference type="AlphaFoldDB" id="C9L6F4"/>
<dbReference type="STRING" id="537007.BLAHAN_04963"/>
<dbReference type="PANTHER" id="PTHR21248:SF12">
    <property type="entry name" value="CARDIOLIPIN SYNTHASE C"/>
    <property type="match status" value="1"/>
</dbReference>
<sequence length="482" mass="55376">MNKGNSQEIVGIGVSTIKHIGKIITVFLVAYVGALTLPYVGHKKVSSNYKKEFQAEDCYGDTNGKERVAYVDDNVEALKYRLKMISEAQKEVILSTFDFNADSSGKDVMCSLLEAAERGVKVKVIVDGGNGFIDMKMKSSQWFQALASHENVEVQIYNPVNLLKPWKLQARLHDKYVIVDNKMYLLGGRNTTNLFLGDYSESQNLDRELFVYKEDENIQGSIDQLKQYFESIWNLKDSKPYECKKQTEEIEQCLTDLKKRSLKLRELYPDAYEEWNWQELTVDTNKVTLLQNPIKAENKEPLMWHSVTELMKTGENITVYTPYIICGKEMYEDLTQICEETETVEIITNDVSSGANPWGCTDYLNQKEKIWATGVQVYEFMGEHSSHTKAVLIDERMSLVGSYNMDMRSTYQDTELMLAVDSVALNEQIRQEAERDKLASRTMTESGEYEYGPEYQAKEMSTGKKIFYGVLRVITVPIRRFL</sequence>
<dbReference type="SMART" id="SM00155">
    <property type="entry name" value="PLDc"/>
    <property type="match status" value="2"/>
</dbReference>
<dbReference type="InterPro" id="IPR025202">
    <property type="entry name" value="PLD-like_dom"/>
</dbReference>
<comment type="caution">
    <text evidence="3">The sequence shown here is derived from an EMBL/GenBank/DDBJ whole genome shotgun (WGS) entry which is preliminary data.</text>
</comment>
<keyword evidence="1" id="KW-1133">Transmembrane helix</keyword>
<dbReference type="PROSITE" id="PS50035">
    <property type="entry name" value="PLD"/>
    <property type="match status" value="2"/>
</dbReference>
<dbReference type="CDD" id="cd09113">
    <property type="entry name" value="PLDc_ymdC_like_2"/>
    <property type="match status" value="1"/>
</dbReference>
<dbReference type="GO" id="GO:0030572">
    <property type="term" value="F:phosphatidyltransferase activity"/>
    <property type="evidence" value="ECO:0007669"/>
    <property type="project" value="UniProtKB-ARBA"/>
</dbReference>
<dbReference type="HOGENOM" id="CLU_024860_0_0_9"/>
<keyword evidence="4" id="KW-1185">Reference proteome</keyword>
<dbReference type="Gene3D" id="3.30.870.10">
    <property type="entry name" value="Endonuclease Chain A"/>
    <property type="match status" value="2"/>
</dbReference>
<dbReference type="GO" id="GO:0016787">
    <property type="term" value="F:hydrolase activity"/>
    <property type="evidence" value="ECO:0007669"/>
    <property type="project" value="UniProtKB-KW"/>
</dbReference>
<dbReference type="RefSeq" id="WP_004222456.1">
    <property type="nucleotide sequence ID" value="NZ_CP022413.2"/>
</dbReference>
<dbReference type="GO" id="GO:0032049">
    <property type="term" value="P:cardiolipin biosynthetic process"/>
    <property type="evidence" value="ECO:0007669"/>
    <property type="project" value="UniProtKB-ARBA"/>
</dbReference>
<feature type="domain" description="PLD phosphodiesterase" evidence="2">
    <location>
        <begin position="382"/>
        <end position="409"/>
    </location>
</feature>
<dbReference type="EMBL" id="ABYU02000011">
    <property type="protein sequence ID" value="EEX22736.1"/>
    <property type="molecule type" value="Genomic_DNA"/>
</dbReference>
<reference evidence="3" key="1">
    <citation type="submission" date="2009-09" db="EMBL/GenBank/DDBJ databases">
        <authorList>
            <person name="Weinstock G."/>
            <person name="Sodergren E."/>
            <person name="Clifton S."/>
            <person name="Fulton L."/>
            <person name="Fulton B."/>
            <person name="Courtney L."/>
            <person name="Fronick C."/>
            <person name="Harrison M."/>
            <person name="Strong C."/>
            <person name="Farmer C."/>
            <person name="Delahaunty K."/>
            <person name="Markovic C."/>
            <person name="Hall O."/>
            <person name="Minx P."/>
            <person name="Tomlinson C."/>
            <person name="Mitreva M."/>
            <person name="Nelson J."/>
            <person name="Hou S."/>
            <person name="Wollam A."/>
            <person name="Pepin K.H."/>
            <person name="Johnson M."/>
            <person name="Bhonagiri V."/>
            <person name="Nash W.E."/>
            <person name="Warren W."/>
            <person name="Chinwalla A."/>
            <person name="Mardis E.R."/>
            <person name="Wilson R.K."/>
        </authorList>
    </citation>
    <scope>NUCLEOTIDE SEQUENCE [LARGE SCALE GENOMIC DNA]</scope>
    <source>
        <strain evidence="3">DSM 20583</strain>
    </source>
</reference>
<keyword evidence="1" id="KW-0472">Membrane</keyword>
<name>C9L6F4_BLAHA</name>
<proteinExistence type="predicted"/>
<gene>
    <name evidence="3" type="ORF">BLAHAN_04963</name>
</gene>
<dbReference type="eggNOG" id="COG1502">
    <property type="taxonomic scope" value="Bacteria"/>
</dbReference>
<dbReference type="EC" id="3.1.-.-" evidence="3"/>
<dbReference type="InterPro" id="IPR001736">
    <property type="entry name" value="PLipase_D/transphosphatidylase"/>
</dbReference>
<keyword evidence="3" id="KW-0378">Hydrolase</keyword>
<dbReference type="Proteomes" id="UP000003755">
    <property type="component" value="Unassembled WGS sequence"/>
</dbReference>
<evidence type="ECO:0000259" key="2">
    <source>
        <dbReference type="PROSITE" id="PS50035"/>
    </source>
</evidence>
<accession>C9L6F4</accession>
<dbReference type="PANTHER" id="PTHR21248">
    <property type="entry name" value="CARDIOLIPIN SYNTHASE"/>
    <property type="match status" value="1"/>
</dbReference>
<dbReference type="Pfam" id="PF13091">
    <property type="entry name" value="PLDc_2"/>
    <property type="match status" value="2"/>
</dbReference>